<dbReference type="Proteomes" id="UP000234331">
    <property type="component" value="Unassembled WGS sequence"/>
</dbReference>
<keyword evidence="4" id="KW-1185">Reference proteome</keyword>
<feature type="compositionally biased region" description="Low complexity" evidence="1">
    <location>
        <begin position="58"/>
        <end position="70"/>
    </location>
</feature>
<dbReference type="AlphaFoldDB" id="A0A2I2KSB3"/>
<proteinExistence type="predicted"/>
<feature type="transmembrane region" description="Helical" evidence="2">
    <location>
        <begin position="31"/>
        <end position="47"/>
    </location>
</feature>
<gene>
    <name evidence="3" type="ORF">FRACA_260014</name>
</gene>
<reference evidence="3 4" key="1">
    <citation type="submission" date="2017-06" db="EMBL/GenBank/DDBJ databases">
        <authorList>
            <person name="Kim H.J."/>
            <person name="Triplett B.A."/>
        </authorList>
    </citation>
    <scope>NUCLEOTIDE SEQUENCE [LARGE SCALE GENOMIC DNA]</scope>
    <source>
        <strain evidence="3">FRACA_ARgP5</strain>
    </source>
</reference>
<dbReference type="EMBL" id="FZMO01000179">
    <property type="protein sequence ID" value="SNQ48561.1"/>
    <property type="molecule type" value="Genomic_DNA"/>
</dbReference>
<feature type="region of interest" description="Disordered" evidence="1">
    <location>
        <begin position="51"/>
        <end position="70"/>
    </location>
</feature>
<keyword evidence="2" id="KW-0472">Membrane</keyword>
<evidence type="ECO:0000313" key="4">
    <source>
        <dbReference type="Proteomes" id="UP000234331"/>
    </source>
</evidence>
<evidence type="ECO:0000313" key="3">
    <source>
        <dbReference type="EMBL" id="SNQ48561.1"/>
    </source>
</evidence>
<keyword evidence="2" id="KW-1133">Transmembrane helix</keyword>
<evidence type="ECO:0000256" key="1">
    <source>
        <dbReference type="SAM" id="MobiDB-lite"/>
    </source>
</evidence>
<sequence>MSPNFLVVALFAAFLVGGVLNAIAPLWAVVLIGVALAVAAFVVMDRYPGVRRSRRRPATATTPPASGQHD</sequence>
<name>A0A2I2KSB3_9ACTN</name>
<evidence type="ECO:0000256" key="2">
    <source>
        <dbReference type="SAM" id="Phobius"/>
    </source>
</evidence>
<dbReference type="RefSeq" id="WP_101832217.1">
    <property type="nucleotide sequence ID" value="NZ_FZMO01000179.1"/>
</dbReference>
<keyword evidence="2" id="KW-0812">Transmembrane</keyword>
<accession>A0A2I2KSB3</accession>
<protein>
    <submittedName>
        <fullName evidence="3">Uncharacterized protein</fullName>
    </submittedName>
</protein>
<organism evidence="3 4">
    <name type="scientific">Frankia canadensis</name>
    <dbReference type="NCBI Taxonomy" id="1836972"/>
    <lineage>
        <taxon>Bacteria</taxon>
        <taxon>Bacillati</taxon>
        <taxon>Actinomycetota</taxon>
        <taxon>Actinomycetes</taxon>
        <taxon>Frankiales</taxon>
        <taxon>Frankiaceae</taxon>
        <taxon>Frankia</taxon>
    </lineage>
</organism>